<dbReference type="PROSITE" id="PS51257">
    <property type="entry name" value="PROKAR_LIPOPROTEIN"/>
    <property type="match status" value="1"/>
</dbReference>
<protein>
    <recommendedName>
        <fullName evidence="4">DUF4878 domain-containing protein</fullName>
    </recommendedName>
</protein>
<keyword evidence="3" id="KW-1185">Reference proteome</keyword>
<gene>
    <name evidence="2" type="ORF">L2Y54_08270</name>
</gene>
<name>A0ABY3T5Q9_9GAMM</name>
<reference evidence="2" key="1">
    <citation type="journal article" date="2022" name="Microorganisms">
        <title>Two New Species of Filamentous Sulfur Bacteria of the Genus Thiothrix, Thiothrix winogradskyi sp. nov. and 'Candidatus Thiothrix sulfatifontis' sp. nov.</title>
        <authorList>
            <person name="Ravin N.V."/>
            <person name="Rossetti S."/>
            <person name="Beletsky A.V."/>
            <person name="Kadnikov V.V."/>
            <person name="Rudenko T.S."/>
            <person name="Smolyakov D.D."/>
            <person name="Moskvitina M.I."/>
            <person name="Gureeva M.V."/>
            <person name="Mardanov A.V."/>
            <person name="Grabovich M.Y."/>
        </authorList>
    </citation>
    <scope>NUCLEOTIDE SEQUENCE</scope>
    <source>
        <strain evidence="2">CT3</strain>
    </source>
</reference>
<feature type="region of interest" description="Disordered" evidence="1">
    <location>
        <begin position="177"/>
        <end position="196"/>
    </location>
</feature>
<feature type="compositionally biased region" description="Pro residues" evidence="1">
    <location>
        <begin position="180"/>
        <end position="189"/>
    </location>
</feature>
<evidence type="ECO:0000256" key="1">
    <source>
        <dbReference type="SAM" id="MobiDB-lite"/>
    </source>
</evidence>
<dbReference type="Proteomes" id="UP001054801">
    <property type="component" value="Chromosome"/>
</dbReference>
<dbReference type="EMBL" id="CP091244">
    <property type="protein sequence ID" value="UJS26021.1"/>
    <property type="molecule type" value="Genomic_DNA"/>
</dbReference>
<sequence>MSLKRYLAGFYLLIASVLLSGCIFSSESQQAREVADKFWQAVLAEDMDTAKNLTTWESAQYLQFLTSKSVAAKRFETGEIKVDGTTAEVATVLHSGEKGDMTIPLRTVLVRNKDVWQVDVQKTMGSMVSGAMGAVVDQLNMFMENGLQDLDKALSDSVQELNKSLKQGVDQLKQELTVPPVAPPPPAAPPANGQAI</sequence>
<evidence type="ECO:0008006" key="4">
    <source>
        <dbReference type="Google" id="ProtNLM"/>
    </source>
</evidence>
<evidence type="ECO:0000313" key="3">
    <source>
        <dbReference type="Proteomes" id="UP001054801"/>
    </source>
</evidence>
<dbReference type="RefSeq" id="WP_236501354.1">
    <property type="nucleotide sequence ID" value="NZ_CP091244.1"/>
</dbReference>
<organism evidence="2 3">
    <name type="scientific">Thiothrix winogradskyi</name>
    <dbReference type="NCBI Taxonomy" id="96472"/>
    <lineage>
        <taxon>Bacteria</taxon>
        <taxon>Pseudomonadati</taxon>
        <taxon>Pseudomonadota</taxon>
        <taxon>Gammaproteobacteria</taxon>
        <taxon>Thiotrichales</taxon>
        <taxon>Thiotrichaceae</taxon>
        <taxon>Thiothrix</taxon>
    </lineage>
</organism>
<accession>A0ABY3T5Q9</accession>
<evidence type="ECO:0000313" key="2">
    <source>
        <dbReference type="EMBL" id="UJS26021.1"/>
    </source>
</evidence>
<proteinExistence type="predicted"/>